<keyword evidence="4" id="KW-1185">Reference proteome</keyword>
<sequence>MTDPSLDTWAIDREIVLSKVVAAPRDLVFRAWTDPRHLPVWFGPAGFHVETQEIDIRPGGRWRFVFTGPDGTRYTNRMVFLRIDTPRLIEIEHGSDIDDDPNRFRTIVTFDEQSNGKTVVTLRQLHPTAAQRDAGIAFGAVEYGYQTLDKLARHVEAEAG</sequence>
<evidence type="ECO:0000259" key="2">
    <source>
        <dbReference type="Pfam" id="PF08327"/>
    </source>
</evidence>
<dbReference type="EMBL" id="JAATJM010000001">
    <property type="protein sequence ID" value="NJC40367.1"/>
    <property type="molecule type" value="Genomic_DNA"/>
</dbReference>
<reference evidence="3 4" key="1">
    <citation type="submission" date="2020-03" db="EMBL/GenBank/DDBJ databases">
        <title>Genomic Encyclopedia of Type Strains, Phase IV (KMG-IV): sequencing the most valuable type-strain genomes for metagenomic binning, comparative biology and taxonomic classification.</title>
        <authorList>
            <person name="Goeker M."/>
        </authorList>
    </citation>
    <scope>NUCLEOTIDE SEQUENCE [LARGE SCALE GENOMIC DNA]</scope>
    <source>
        <strain evidence="3 4">DSM 4736</strain>
    </source>
</reference>
<dbReference type="CDD" id="cd08894">
    <property type="entry name" value="SRPBCC_CalC_Aha1-like_1"/>
    <property type="match status" value="1"/>
</dbReference>
<dbReference type="Gene3D" id="3.30.530.20">
    <property type="match status" value="1"/>
</dbReference>
<name>A0A7X5YIT9_9CAUL</name>
<accession>A0A7X5YIT9</accession>
<dbReference type="InterPro" id="IPR023393">
    <property type="entry name" value="START-like_dom_sf"/>
</dbReference>
<evidence type="ECO:0000313" key="3">
    <source>
        <dbReference type="EMBL" id="NJC40367.1"/>
    </source>
</evidence>
<comment type="similarity">
    <text evidence="1">Belongs to the AHA1 family.</text>
</comment>
<evidence type="ECO:0000313" key="4">
    <source>
        <dbReference type="Proteomes" id="UP000587415"/>
    </source>
</evidence>
<organism evidence="3 4">
    <name type="scientific">Brevundimonas alba</name>
    <dbReference type="NCBI Taxonomy" id="74314"/>
    <lineage>
        <taxon>Bacteria</taxon>
        <taxon>Pseudomonadati</taxon>
        <taxon>Pseudomonadota</taxon>
        <taxon>Alphaproteobacteria</taxon>
        <taxon>Caulobacterales</taxon>
        <taxon>Caulobacteraceae</taxon>
        <taxon>Brevundimonas</taxon>
    </lineage>
</organism>
<gene>
    <name evidence="3" type="ORF">GGQ87_000625</name>
</gene>
<dbReference type="AlphaFoldDB" id="A0A7X5YIT9"/>
<proteinExistence type="inferred from homology"/>
<protein>
    <submittedName>
        <fullName evidence="3">Uncharacterized protein YndB with AHSA1/START domain</fullName>
    </submittedName>
</protein>
<dbReference type="Proteomes" id="UP000587415">
    <property type="component" value="Unassembled WGS sequence"/>
</dbReference>
<dbReference type="SUPFAM" id="SSF55961">
    <property type="entry name" value="Bet v1-like"/>
    <property type="match status" value="1"/>
</dbReference>
<feature type="domain" description="Activator of Hsp90 ATPase homologue 1/2-like C-terminal" evidence="2">
    <location>
        <begin position="23"/>
        <end position="156"/>
    </location>
</feature>
<dbReference type="InterPro" id="IPR013538">
    <property type="entry name" value="ASHA1/2-like_C"/>
</dbReference>
<dbReference type="RefSeq" id="WP_168045253.1">
    <property type="nucleotide sequence ID" value="NZ_JAATJM010000001.1"/>
</dbReference>
<dbReference type="Pfam" id="PF08327">
    <property type="entry name" value="AHSA1"/>
    <property type="match status" value="1"/>
</dbReference>
<comment type="caution">
    <text evidence="3">The sequence shown here is derived from an EMBL/GenBank/DDBJ whole genome shotgun (WGS) entry which is preliminary data.</text>
</comment>
<evidence type="ECO:0000256" key="1">
    <source>
        <dbReference type="ARBA" id="ARBA00006817"/>
    </source>
</evidence>